<dbReference type="InterPro" id="IPR008969">
    <property type="entry name" value="CarboxyPept-like_regulatory"/>
</dbReference>
<accession>A0A5D6UZ20</accession>
<feature type="region of interest" description="Disordered" evidence="1">
    <location>
        <begin position="204"/>
        <end position="240"/>
    </location>
</feature>
<dbReference type="RefSeq" id="WP_187632096.1">
    <property type="nucleotide sequence ID" value="NZ_VTHL01000011.1"/>
</dbReference>
<dbReference type="EMBL" id="VTHL01000011">
    <property type="protein sequence ID" value="TYZ08843.1"/>
    <property type="molecule type" value="Genomic_DNA"/>
</dbReference>
<protein>
    <submittedName>
        <fullName evidence="2">Carboxypeptidase-like regulatory domain-containing protein</fullName>
    </submittedName>
</protein>
<keyword evidence="3" id="KW-1185">Reference proteome</keyword>
<keyword evidence="2" id="KW-0645">Protease</keyword>
<proteinExistence type="predicted"/>
<dbReference type="GO" id="GO:0004180">
    <property type="term" value="F:carboxypeptidase activity"/>
    <property type="evidence" value="ECO:0007669"/>
    <property type="project" value="UniProtKB-KW"/>
</dbReference>
<organism evidence="2 3">
    <name type="scientific">Hymenobacter lutimineralis</name>
    <dbReference type="NCBI Taxonomy" id="2606448"/>
    <lineage>
        <taxon>Bacteria</taxon>
        <taxon>Pseudomonadati</taxon>
        <taxon>Bacteroidota</taxon>
        <taxon>Cytophagia</taxon>
        <taxon>Cytophagales</taxon>
        <taxon>Hymenobacteraceae</taxon>
        <taxon>Hymenobacter</taxon>
    </lineage>
</organism>
<dbReference type="SUPFAM" id="SSF49464">
    <property type="entry name" value="Carboxypeptidase regulatory domain-like"/>
    <property type="match status" value="1"/>
</dbReference>
<comment type="caution">
    <text evidence="2">The sequence shown here is derived from an EMBL/GenBank/DDBJ whole genome shotgun (WGS) entry which is preliminary data.</text>
</comment>
<dbReference type="Gene3D" id="2.60.40.1120">
    <property type="entry name" value="Carboxypeptidase-like, regulatory domain"/>
    <property type="match status" value="1"/>
</dbReference>
<dbReference type="Proteomes" id="UP000322791">
    <property type="component" value="Unassembled WGS sequence"/>
</dbReference>
<evidence type="ECO:0000256" key="1">
    <source>
        <dbReference type="SAM" id="MobiDB-lite"/>
    </source>
</evidence>
<sequence>MTPTAGGRHCAACEKTVVDFTSLTSEQLLAALHQPEKVCGRFRPDQLHAPALPASRAARNWTQWVAAAAITLSSCGTPDALPLQLRTSPVTVDGNYVLVRGKVVDKTDGRPLPDALIISLADTSFRTTSDSTGHFTLKLPQQLRDSLLYAVGHTSPQGYTQGYIGRRLRPEQTAEIRLRPDPNAGVLGEPAPVTLEAGEMRYPLRLLAPPPPPPRLSTVQFPAAESAGPTEDSVEVFEAP</sequence>
<gene>
    <name evidence="2" type="ORF">FY528_11545</name>
</gene>
<keyword evidence="2" id="KW-0378">Hydrolase</keyword>
<name>A0A5D6UZ20_9BACT</name>
<evidence type="ECO:0000313" key="3">
    <source>
        <dbReference type="Proteomes" id="UP000322791"/>
    </source>
</evidence>
<keyword evidence="2" id="KW-0121">Carboxypeptidase</keyword>
<reference evidence="2 3" key="1">
    <citation type="submission" date="2019-08" db="EMBL/GenBank/DDBJ databases">
        <authorList>
            <person name="Seo M.-J."/>
        </authorList>
    </citation>
    <scope>NUCLEOTIDE SEQUENCE [LARGE SCALE GENOMIC DNA]</scope>
    <source>
        <strain evidence="2 3">KIGAM108</strain>
    </source>
</reference>
<evidence type="ECO:0000313" key="2">
    <source>
        <dbReference type="EMBL" id="TYZ08843.1"/>
    </source>
</evidence>
<dbReference type="AlphaFoldDB" id="A0A5D6UZ20"/>